<sequence>FSGDYAQWSHFRNLFTSMVMKDNVLSAIPIISENLKRSWEILITRYENKRILIDAQLSALFAIRKLKTAGASEIKRLLDDIKEALDAFDALKYSIKSRWDHIIVFMIVRDLLKEWEITLGARSTPSSFGNLEQFLIGRMYTLESLKRVIMPFKQ</sequence>
<keyword evidence="2" id="KW-1185">Reference proteome</keyword>
<organism evidence="1 2">
    <name type="scientific">Trachymyrmex septentrionalis</name>
    <dbReference type="NCBI Taxonomy" id="34720"/>
    <lineage>
        <taxon>Eukaryota</taxon>
        <taxon>Metazoa</taxon>
        <taxon>Ecdysozoa</taxon>
        <taxon>Arthropoda</taxon>
        <taxon>Hexapoda</taxon>
        <taxon>Insecta</taxon>
        <taxon>Pterygota</taxon>
        <taxon>Neoptera</taxon>
        <taxon>Endopterygota</taxon>
        <taxon>Hymenoptera</taxon>
        <taxon>Apocrita</taxon>
        <taxon>Aculeata</taxon>
        <taxon>Formicoidea</taxon>
        <taxon>Formicidae</taxon>
        <taxon>Myrmicinae</taxon>
        <taxon>Trachymyrmex</taxon>
    </lineage>
</organism>
<protein>
    <submittedName>
        <fullName evidence="1">Uncharacterized protein</fullName>
    </submittedName>
</protein>
<evidence type="ECO:0000313" key="2">
    <source>
        <dbReference type="Proteomes" id="UP000078541"/>
    </source>
</evidence>
<reference evidence="1 2" key="1">
    <citation type="submission" date="2016-03" db="EMBL/GenBank/DDBJ databases">
        <title>Trachymyrmex septentrionalis WGS genome.</title>
        <authorList>
            <person name="Nygaard S."/>
            <person name="Hu H."/>
            <person name="Boomsma J."/>
            <person name="Zhang G."/>
        </authorList>
    </citation>
    <scope>NUCLEOTIDE SEQUENCE [LARGE SCALE GENOMIC DNA]</scope>
    <source>
        <strain evidence="1">Tsep2-gDNA-1</strain>
        <tissue evidence="1">Whole body</tissue>
    </source>
</reference>
<feature type="non-terminal residue" evidence="1">
    <location>
        <position position="1"/>
    </location>
</feature>
<dbReference type="AlphaFoldDB" id="A0A151JWD2"/>
<name>A0A151JWD2_9HYME</name>
<evidence type="ECO:0000313" key="1">
    <source>
        <dbReference type="EMBL" id="KYN38646.1"/>
    </source>
</evidence>
<dbReference type="Proteomes" id="UP000078541">
    <property type="component" value="Unassembled WGS sequence"/>
</dbReference>
<proteinExistence type="predicted"/>
<dbReference type="STRING" id="34720.A0A151JWD2"/>
<dbReference type="Pfam" id="PF03564">
    <property type="entry name" value="DUF1759"/>
    <property type="match status" value="1"/>
</dbReference>
<dbReference type="InterPro" id="IPR005312">
    <property type="entry name" value="DUF1759"/>
</dbReference>
<dbReference type="EMBL" id="KQ981650">
    <property type="protein sequence ID" value="KYN38646.1"/>
    <property type="molecule type" value="Genomic_DNA"/>
</dbReference>
<accession>A0A151JWD2</accession>
<gene>
    <name evidence="1" type="ORF">ALC56_06972</name>
</gene>